<feature type="compositionally biased region" description="Basic and acidic residues" evidence="1">
    <location>
        <begin position="298"/>
        <end position="310"/>
    </location>
</feature>
<evidence type="ECO:0000256" key="1">
    <source>
        <dbReference type="SAM" id="MobiDB-lite"/>
    </source>
</evidence>
<feature type="compositionally biased region" description="Polar residues" evidence="1">
    <location>
        <begin position="496"/>
        <end position="514"/>
    </location>
</feature>
<feature type="compositionally biased region" description="Polar residues" evidence="1">
    <location>
        <begin position="417"/>
        <end position="435"/>
    </location>
</feature>
<organism evidence="2 3">
    <name type="scientific">Rahnella ecdela</name>
    <dbReference type="NCBI Taxonomy" id="2816250"/>
    <lineage>
        <taxon>Bacteria</taxon>
        <taxon>Pseudomonadati</taxon>
        <taxon>Pseudomonadota</taxon>
        <taxon>Gammaproteobacteria</taxon>
        <taxon>Enterobacterales</taxon>
        <taxon>Yersiniaceae</taxon>
        <taxon>Rahnella</taxon>
    </lineage>
</organism>
<feature type="compositionally biased region" description="Low complexity" evidence="1">
    <location>
        <begin position="437"/>
        <end position="464"/>
    </location>
</feature>
<dbReference type="Proteomes" id="UP000739284">
    <property type="component" value="Unassembled WGS sequence"/>
</dbReference>
<comment type="caution">
    <text evidence="2">The sequence shown here is derived from an EMBL/GenBank/DDBJ whole genome shotgun (WGS) entry which is preliminary data.</text>
</comment>
<proteinExistence type="predicted"/>
<name>A0ABS6LCK5_9GAMM</name>
<gene>
    <name evidence="2" type="ORF">J1784_06145</name>
</gene>
<reference evidence="2 3" key="1">
    <citation type="submission" date="2021-03" db="EMBL/GenBank/DDBJ databases">
        <title>Five novel Rahnella species.</title>
        <authorList>
            <person name="Brady C."/>
            <person name="Asselin J."/>
            <person name="Beer S."/>
            <person name="Bruberg M.B."/>
            <person name="Crampton B."/>
            <person name="Venter S."/>
            <person name="Arnold D."/>
            <person name="Denman S."/>
        </authorList>
    </citation>
    <scope>NUCLEOTIDE SEQUENCE [LARGE SCALE GENOMIC DNA]</scope>
    <source>
        <strain evidence="2 3">FRB 231</strain>
    </source>
</reference>
<dbReference type="PANTHER" id="PTHR40269">
    <property type="entry name" value="OUTER MEMBRANE PROTEIN-RELATED"/>
    <property type="match status" value="1"/>
</dbReference>
<dbReference type="InterPro" id="IPR021728">
    <property type="entry name" value="DUF3300"/>
</dbReference>
<dbReference type="Pfam" id="PF11737">
    <property type="entry name" value="DUF3300"/>
    <property type="match status" value="1"/>
</dbReference>
<accession>A0ABS6LCK5</accession>
<dbReference type="EMBL" id="JAFMOY010000115">
    <property type="protein sequence ID" value="MBU9844595.1"/>
    <property type="molecule type" value="Genomic_DNA"/>
</dbReference>
<feature type="region of interest" description="Disordered" evidence="1">
    <location>
        <begin position="385"/>
        <end position="469"/>
    </location>
</feature>
<evidence type="ECO:0000313" key="2">
    <source>
        <dbReference type="EMBL" id="MBU9844595.1"/>
    </source>
</evidence>
<dbReference type="PANTHER" id="PTHR40269:SF1">
    <property type="entry name" value="OUTER MEMBRANE PROTEIN"/>
    <property type="match status" value="1"/>
</dbReference>
<feature type="compositionally biased region" description="Low complexity" evidence="1">
    <location>
        <begin position="515"/>
        <end position="526"/>
    </location>
</feature>
<feature type="region of interest" description="Disordered" evidence="1">
    <location>
        <begin position="496"/>
        <end position="547"/>
    </location>
</feature>
<feature type="compositionally biased region" description="Low complexity" evidence="1">
    <location>
        <begin position="395"/>
        <end position="410"/>
    </location>
</feature>
<evidence type="ECO:0000313" key="3">
    <source>
        <dbReference type="Proteomes" id="UP000739284"/>
    </source>
</evidence>
<dbReference type="RefSeq" id="WP_217148455.1">
    <property type="nucleotide sequence ID" value="NZ_JAFMOY010000115.1"/>
</dbReference>
<sequence length="547" mass="59059">MNLSFKPWGIAVLCAAGAFALASVMFMQGWLPVSSQAETTTRTTPVPDPAPAAVQATPVPGSTPALVPAAAVTPPAFTQAQLDQWVAPVALYPDSLLSQVLMASTYPTNVIQAVQWSRDHPQSQGDAAVTQVANEPWDPSVKSLVAFPQLLALMGEDPAWVQNLGNAFLAQPDDVMNTVQKFREVAQKSGALKSTPQQTVTVKPKPASTTVVKGAPVQQTIVIESADPQVVYVPSYNPNVVYGAWPTPAYPPVYLPPPPGEQFVNGMASGIGFGVGVAATYAIFGSIDWDDDHHHDDYDHHDDHHDDGHHGGGSQNNYVNVNVNNYNRISGNNNRNVVNHPGSGNTAGWQHNPAFNAGLPNHTANLSGATQNQALNHAAQRNNYRGYDSNARSFNGNNAVGRNNGGVQNQTLDQRRQQAASVMNNHQVNPQQKPLQHSVPASRAAAPSVSHHAAAHQQSQQHQSLTQNRQSLQHQNVGQLNQHNGAQQRQNFHQGNNASRSTAFSGNSSRAPSWQQQQARGNQSRQHMQNFQHARPANAEPVHLHRR</sequence>
<keyword evidence="3" id="KW-1185">Reference proteome</keyword>
<protein>
    <submittedName>
        <fullName evidence="2">DUF3300 domain-containing protein</fullName>
    </submittedName>
</protein>
<feature type="region of interest" description="Disordered" evidence="1">
    <location>
        <begin position="298"/>
        <end position="320"/>
    </location>
</feature>